<accession>A0A401UHG5</accession>
<protein>
    <submittedName>
        <fullName evidence="1">Uncharacterized protein</fullName>
    </submittedName>
</protein>
<evidence type="ECO:0000313" key="1">
    <source>
        <dbReference type="EMBL" id="GCD08985.1"/>
    </source>
</evidence>
<gene>
    <name evidence="1" type="ORF">Ctaglu_06080</name>
</gene>
<organism evidence="1 2">
    <name type="scientific">Clostridium tagluense</name>
    <dbReference type="NCBI Taxonomy" id="360422"/>
    <lineage>
        <taxon>Bacteria</taxon>
        <taxon>Bacillati</taxon>
        <taxon>Bacillota</taxon>
        <taxon>Clostridia</taxon>
        <taxon>Eubacteriales</taxon>
        <taxon>Clostridiaceae</taxon>
        <taxon>Clostridium</taxon>
    </lineage>
</organism>
<dbReference type="EMBL" id="BHYK01000003">
    <property type="protein sequence ID" value="GCD08985.1"/>
    <property type="molecule type" value="Genomic_DNA"/>
</dbReference>
<dbReference type="OrthoDB" id="9801907at2"/>
<dbReference type="RefSeq" id="WP_124997989.1">
    <property type="nucleotide sequence ID" value="NZ_BHYK01000003.1"/>
</dbReference>
<keyword evidence="2" id="KW-1185">Reference proteome</keyword>
<dbReference type="AlphaFoldDB" id="A0A401UHG5"/>
<dbReference type="Proteomes" id="UP000287872">
    <property type="component" value="Unassembled WGS sequence"/>
</dbReference>
<reference evidence="1 2" key="1">
    <citation type="submission" date="2018-11" db="EMBL/GenBank/DDBJ databases">
        <title>Genome sequencing and assembly of Clostridium tagluense strain A121.</title>
        <authorList>
            <person name="Murakami T."/>
            <person name="Segawa T."/>
            <person name="Shcherbakova V.A."/>
            <person name="Mori H."/>
            <person name="Yoshimura Y."/>
        </authorList>
    </citation>
    <scope>NUCLEOTIDE SEQUENCE [LARGE SCALE GENOMIC DNA]</scope>
    <source>
        <strain evidence="1 2">A121</strain>
    </source>
</reference>
<comment type="caution">
    <text evidence="1">The sequence shown here is derived from an EMBL/GenBank/DDBJ whole genome shotgun (WGS) entry which is preliminary data.</text>
</comment>
<sequence>MTLAKVTQENVHIFIPLKVAKITELLAKNNNISWKEDLLEFYNSRTYTVLEKEDTKLWYEGASYLYMRLDMKKNG</sequence>
<evidence type="ECO:0000313" key="2">
    <source>
        <dbReference type="Proteomes" id="UP000287872"/>
    </source>
</evidence>
<name>A0A401UHG5_9CLOT</name>
<proteinExistence type="predicted"/>